<reference evidence="11" key="1">
    <citation type="submission" date="2022-12" db="EMBL/GenBank/DDBJ databases">
        <title>Reference genome sequencing for broad-spectrum identification of bacterial and archaeal isolates by mass spectrometry.</title>
        <authorList>
            <person name="Sekiguchi Y."/>
            <person name="Tourlousse D.M."/>
        </authorList>
    </citation>
    <scope>NUCLEOTIDE SEQUENCE</scope>
    <source>
        <strain evidence="11">TSL-P1</strain>
    </source>
</reference>
<evidence type="ECO:0000313" key="11">
    <source>
        <dbReference type="EMBL" id="GLI53680.1"/>
    </source>
</evidence>
<evidence type="ECO:0000256" key="8">
    <source>
        <dbReference type="ARBA" id="ARBA00051712"/>
    </source>
</evidence>
<dbReference type="Gene3D" id="3.10.310.10">
    <property type="entry name" value="Diaminopimelate Epimerase, Chain A, domain 1"/>
    <property type="match status" value="2"/>
</dbReference>
<dbReference type="PANTHER" id="PTHR31689">
    <property type="entry name" value="DIAMINOPIMELATE EPIMERASE, CHLOROPLASTIC"/>
    <property type="match status" value="1"/>
</dbReference>
<evidence type="ECO:0000256" key="5">
    <source>
        <dbReference type="ARBA" id="ARBA00022605"/>
    </source>
</evidence>
<dbReference type="EC" id="5.1.1.7" evidence="3 9"/>
<feature type="site" description="Could be important to modulate the pK values of the two catalytic cysteine residues" evidence="9">
    <location>
        <position position="210"/>
    </location>
</feature>
<dbReference type="FunFam" id="3.10.310.10:FF:000001">
    <property type="entry name" value="Diaminopimelate epimerase"/>
    <property type="match status" value="1"/>
</dbReference>
<proteinExistence type="inferred from homology"/>
<comment type="subunit">
    <text evidence="9">Homodimer.</text>
</comment>
<organism evidence="11 12">
    <name type="scientific">Thermodesulfovibrio yellowstonii</name>
    <dbReference type="NCBI Taxonomy" id="28262"/>
    <lineage>
        <taxon>Bacteria</taxon>
        <taxon>Pseudomonadati</taxon>
        <taxon>Nitrospirota</taxon>
        <taxon>Thermodesulfovibrionia</taxon>
        <taxon>Thermodesulfovibrionales</taxon>
        <taxon>Thermodesulfovibrionaceae</taxon>
        <taxon>Thermodesulfovibrio</taxon>
    </lineage>
</organism>
<dbReference type="GO" id="GO:0008837">
    <property type="term" value="F:diaminopimelate epimerase activity"/>
    <property type="evidence" value="ECO:0007669"/>
    <property type="project" value="UniProtKB-UniRule"/>
</dbReference>
<keyword evidence="7 9" id="KW-0413">Isomerase</keyword>
<dbReference type="InterPro" id="IPR001653">
    <property type="entry name" value="DAP_epimerase_DapF"/>
</dbReference>
<keyword evidence="5 9" id="KW-0028">Amino-acid biosynthesis</keyword>
<evidence type="ECO:0000256" key="1">
    <source>
        <dbReference type="ARBA" id="ARBA00005196"/>
    </source>
</evidence>
<keyword evidence="4 9" id="KW-0963">Cytoplasm</keyword>
<name>A0A9W6GGE7_9BACT</name>
<feature type="binding site" evidence="9">
    <location>
        <begin position="220"/>
        <end position="221"/>
    </location>
    <ligand>
        <name>substrate</name>
    </ligand>
</feature>
<dbReference type="SUPFAM" id="SSF54506">
    <property type="entry name" value="Diaminopimelate epimerase-like"/>
    <property type="match status" value="2"/>
</dbReference>
<evidence type="ECO:0000256" key="4">
    <source>
        <dbReference type="ARBA" id="ARBA00022490"/>
    </source>
</evidence>
<feature type="active site" description="Proton acceptor" evidence="9">
    <location>
        <position position="219"/>
    </location>
</feature>
<comment type="function">
    <text evidence="9">Catalyzes the stereoinversion of LL-2,6-diaminopimelate (L,L-DAP) to meso-diaminopimelate (meso-DAP), a precursor of L-lysine and an essential component of the bacterial peptidoglycan.</text>
</comment>
<feature type="active site" evidence="10">
    <location>
        <position position="74"/>
    </location>
</feature>
<dbReference type="EMBL" id="BSDX01000001">
    <property type="protein sequence ID" value="GLI53680.1"/>
    <property type="molecule type" value="Genomic_DNA"/>
</dbReference>
<feature type="binding site" evidence="9">
    <location>
        <begin position="210"/>
        <end position="211"/>
    </location>
    <ligand>
        <name>substrate</name>
    </ligand>
</feature>
<keyword evidence="12" id="KW-1185">Reference proteome</keyword>
<dbReference type="NCBIfam" id="TIGR00652">
    <property type="entry name" value="DapF"/>
    <property type="match status" value="1"/>
</dbReference>
<dbReference type="InterPro" id="IPR018510">
    <property type="entry name" value="DAP_epimerase_AS"/>
</dbReference>
<comment type="caution">
    <text evidence="11">The sequence shown here is derived from an EMBL/GenBank/DDBJ whole genome shotgun (WGS) entry which is preliminary data.</text>
</comment>
<dbReference type="PROSITE" id="PS01326">
    <property type="entry name" value="DAP_EPIMERASE"/>
    <property type="match status" value="1"/>
</dbReference>
<dbReference type="HAMAP" id="MF_00197">
    <property type="entry name" value="DAP_epimerase"/>
    <property type="match status" value="1"/>
</dbReference>
<gene>
    <name evidence="9 11" type="primary">dapF</name>
    <name evidence="11" type="ORF">TISLANDTSLP1_13730</name>
</gene>
<protein>
    <recommendedName>
        <fullName evidence="3 9">Diaminopimelate epimerase</fullName>
        <shortName evidence="9">DAP epimerase</shortName>
        <ecNumber evidence="3 9">5.1.1.7</ecNumber>
    </recommendedName>
    <alternativeName>
        <fullName evidence="9">PLP-independent amino acid racemase</fullName>
    </alternativeName>
</protein>
<dbReference type="PANTHER" id="PTHR31689:SF0">
    <property type="entry name" value="DIAMINOPIMELATE EPIMERASE"/>
    <property type="match status" value="1"/>
</dbReference>
<comment type="catalytic activity">
    <reaction evidence="8 9">
        <text>(2S,6S)-2,6-diaminopimelate = meso-2,6-diaminopimelate</text>
        <dbReference type="Rhea" id="RHEA:15393"/>
        <dbReference type="ChEBI" id="CHEBI:57609"/>
        <dbReference type="ChEBI" id="CHEBI:57791"/>
        <dbReference type="EC" id="5.1.1.7"/>
    </reaction>
</comment>
<dbReference type="Pfam" id="PF01678">
    <property type="entry name" value="DAP_epimerase"/>
    <property type="match status" value="2"/>
</dbReference>
<evidence type="ECO:0000256" key="7">
    <source>
        <dbReference type="ARBA" id="ARBA00023235"/>
    </source>
</evidence>
<feature type="binding site" evidence="9">
    <location>
        <position position="14"/>
    </location>
    <ligand>
        <name>substrate</name>
    </ligand>
</feature>
<evidence type="ECO:0000256" key="10">
    <source>
        <dbReference type="PROSITE-ProRule" id="PRU10125"/>
    </source>
</evidence>
<sequence length="279" mass="30929">MEKINFVKMHGLGNDFILIDCLKNDLPKPQEFAIHYCNRRFGIGADQLLLLYPSQIADFKMKIFNADGSEVEMCGNGIRCFAKYIWDRGLSNKDVLEVETLAGIIKPKKVGELVQVDMGKPEFHPNKIPVDVEGDSAFDLMLEVSGWHARINCVSMGNPHAVIFLDEEPKNFAVTKYGPLIENHPIFPKRTNVEFAYVKNSSEIVMRVWERGAGETLACGTGACATAVAAMVKEFTNKKVTVHLLGGDLLIEWAADGHVYMTGPAQEVFEGVVKVPQIG</sequence>
<dbReference type="GO" id="GO:0005829">
    <property type="term" value="C:cytosol"/>
    <property type="evidence" value="ECO:0007669"/>
    <property type="project" value="TreeGrafter"/>
</dbReference>
<evidence type="ECO:0000256" key="6">
    <source>
        <dbReference type="ARBA" id="ARBA00023154"/>
    </source>
</evidence>
<feature type="binding site" evidence="9">
    <location>
        <position position="65"/>
    </location>
    <ligand>
        <name>substrate</name>
    </ligand>
</feature>
<feature type="binding site" evidence="9">
    <location>
        <position position="158"/>
    </location>
    <ligand>
        <name>substrate</name>
    </ligand>
</feature>
<comment type="pathway">
    <text evidence="1 9">Amino-acid biosynthesis; L-lysine biosynthesis via DAP pathway; DL-2,6-diaminopimelate from LL-2,6-diaminopimelate: step 1/1.</text>
</comment>
<dbReference type="GO" id="GO:0009089">
    <property type="term" value="P:lysine biosynthetic process via diaminopimelate"/>
    <property type="evidence" value="ECO:0007669"/>
    <property type="project" value="UniProtKB-UniRule"/>
</dbReference>
<keyword evidence="6 9" id="KW-0457">Lysine biosynthesis</keyword>
<evidence type="ECO:0000256" key="3">
    <source>
        <dbReference type="ARBA" id="ARBA00013080"/>
    </source>
</evidence>
<accession>A0A9W6GGE7</accession>
<evidence type="ECO:0000256" key="9">
    <source>
        <dbReference type="HAMAP-Rule" id="MF_00197"/>
    </source>
</evidence>
<feature type="site" description="Could be important to modulate the pK values of the two catalytic cysteine residues" evidence="9">
    <location>
        <position position="160"/>
    </location>
</feature>
<comment type="subcellular location">
    <subcellularLocation>
        <location evidence="9">Cytoplasm</location>
    </subcellularLocation>
</comment>
<dbReference type="Proteomes" id="UP001144297">
    <property type="component" value="Unassembled WGS sequence"/>
</dbReference>
<comment type="similarity">
    <text evidence="2 9">Belongs to the diaminopimelate epimerase family.</text>
</comment>
<feature type="binding site" evidence="9">
    <location>
        <position position="192"/>
    </location>
    <ligand>
        <name>substrate</name>
    </ligand>
</feature>
<feature type="binding site" evidence="9">
    <location>
        <begin position="75"/>
        <end position="76"/>
    </location>
    <ligand>
        <name>substrate</name>
    </ligand>
</feature>
<evidence type="ECO:0000256" key="2">
    <source>
        <dbReference type="ARBA" id="ARBA00010219"/>
    </source>
</evidence>
<evidence type="ECO:0000313" key="12">
    <source>
        <dbReference type="Proteomes" id="UP001144297"/>
    </source>
</evidence>
<feature type="active site" description="Proton donor" evidence="9">
    <location>
        <position position="74"/>
    </location>
</feature>
<feature type="binding site" evidence="9">
    <location>
        <position position="47"/>
    </location>
    <ligand>
        <name>substrate</name>
    </ligand>
</feature>
<dbReference type="AlphaFoldDB" id="A0A9W6GGE7"/>